<reference evidence="1 2" key="1">
    <citation type="submission" date="2018-07" db="EMBL/GenBank/DDBJ databases">
        <title>Genomic Encyclopedia of Type Strains, Phase IV (KMG-IV): sequencing the most valuable type-strain genomes for metagenomic binning, comparative biology and taxonomic classification.</title>
        <authorList>
            <person name="Goeker M."/>
        </authorList>
    </citation>
    <scope>NUCLEOTIDE SEQUENCE [LARGE SCALE GENOMIC DNA]</scope>
    <source>
        <strain evidence="1 2">DSM 44290</strain>
    </source>
</reference>
<dbReference type="EMBL" id="QQBC01000005">
    <property type="protein sequence ID" value="RDI65744.1"/>
    <property type="molecule type" value="Genomic_DNA"/>
</dbReference>
<name>A0A370I8M4_9NOCA</name>
<organism evidence="1 2">
    <name type="scientific">Nocardia pseudobrasiliensis</name>
    <dbReference type="NCBI Taxonomy" id="45979"/>
    <lineage>
        <taxon>Bacteria</taxon>
        <taxon>Bacillati</taxon>
        <taxon>Actinomycetota</taxon>
        <taxon>Actinomycetes</taxon>
        <taxon>Mycobacteriales</taxon>
        <taxon>Nocardiaceae</taxon>
        <taxon>Nocardia</taxon>
    </lineage>
</organism>
<dbReference type="SUPFAM" id="SSF53335">
    <property type="entry name" value="S-adenosyl-L-methionine-dependent methyltransferases"/>
    <property type="match status" value="1"/>
</dbReference>
<dbReference type="Proteomes" id="UP000254869">
    <property type="component" value="Unassembled WGS sequence"/>
</dbReference>
<evidence type="ECO:0008006" key="3">
    <source>
        <dbReference type="Google" id="ProtNLM"/>
    </source>
</evidence>
<keyword evidence="2" id="KW-1185">Reference proteome</keyword>
<protein>
    <recommendedName>
        <fullName evidence="3">Methyltransferase family protein</fullName>
    </recommendedName>
</protein>
<proteinExistence type="predicted"/>
<comment type="caution">
    <text evidence="1">The sequence shown here is derived from an EMBL/GenBank/DDBJ whole genome shotgun (WGS) entry which is preliminary data.</text>
</comment>
<evidence type="ECO:0000313" key="1">
    <source>
        <dbReference type="EMBL" id="RDI65744.1"/>
    </source>
</evidence>
<accession>A0A370I8M4</accession>
<gene>
    <name evidence="1" type="ORF">DFR76_10559</name>
</gene>
<evidence type="ECO:0000313" key="2">
    <source>
        <dbReference type="Proteomes" id="UP000254869"/>
    </source>
</evidence>
<dbReference type="InterPro" id="IPR029063">
    <property type="entry name" value="SAM-dependent_MTases_sf"/>
</dbReference>
<dbReference type="AlphaFoldDB" id="A0A370I8M4"/>
<dbReference type="STRING" id="1210086.GCA_001613105_04108"/>
<sequence length="459" mass="51532">MNGAANQFAQEQKSGTVYLDVATNDHGDEKGMLVHRALSRIENDVPHIVEIGPGGGAAVEYLTDRLVEGSRTARLTLIEAPGVVSQSLLTAMDRFNTIGSSALVHGWAQDIASLLDEPVDMVSASALLHEIYSYGDAYTGLHSMMRILPTVIQPYGYFVYRDVYAVDAPSLHERVVQSYSRQAWLQFLRMFLPHYLATGAHPYHHHADEVVVRQNSRIVPLAEVDTRVCAVIEAPIGVFREVQRHYITFRDHVWRSGVLGFHPSVDGPLSQDWIDFRFGHKRVHYSLSDSGWMSSAQRANLLAVSERFTDHYVIDGDLFDAMSDVSLMAFLASAERDDRDCAPVWESWLTREGRETYAYLTIDELLSAFAVNSIEAGIGQDSVLMPVSAEDVFTRERRYYNRFLTKRLSNPLTDAKQLVLFQNIPVADAEAVQRGLGTLHRLCSKPNLARVQGAIHWRE</sequence>